<evidence type="ECO:0000259" key="17">
    <source>
        <dbReference type="PROSITE" id="PS51194"/>
    </source>
</evidence>
<dbReference type="Gene3D" id="2.40.50.140">
    <property type="entry name" value="Nucleic acid-binding proteins"/>
    <property type="match status" value="1"/>
</dbReference>
<dbReference type="PROSITE" id="PS51194">
    <property type="entry name" value="HELICASE_CTER"/>
    <property type="match status" value="1"/>
</dbReference>
<evidence type="ECO:0000256" key="13">
    <source>
        <dbReference type="ARBA" id="ARBA00034808"/>
    </source>
</evidence>
<accession>A0ABS2GI29</accession>
<comment type="function">
    <text evidence="15">Plays a critical role in recombination and DNA repair. Helps process Holliday junction intermediates to mature products by catalyzing branch migration. Has replication fork regression activity, unwinds stalled or blocked replication forks to make a HJ that can be resolved. Has a DNA unwinding activity characteristic of a DNA helicase with 3'-5' polarity.</text>
</comment>
<dbReference type="Gene3D" id="3.40.50.300">
    <property type="entry name" value="P-loop containing nucleotide triphosphate hydrolases"/>
    <property type="match status" value="2"/>
</dbReference>
<keyword evidence="10 15" id="KW-0234">DNA repair</keyword>
<reference evidence="18 19" key="1">
    <citation type="journal article" date="2021" name="Sci. Rep.">
        <title>The distribution of antibiotic resistance genes in chicken gut microbiota commensals.</title>
        <authorList>
            <person name="Juricova H."/>
            <person name="Matiasovicova J."/>
            <person name="Kubasova T."/>
            <person name="Cejkova D."/>
            <person name="Rychlik I."/>
        </authorList>
    </citation>
    <scope>NUCLEOTIDE SEQUENCE [LARGE SCALE GENOMIC DNA]</scope>
    <source>
        <strain evidence="18 19">An537</strain>
    </source>
</reference>
<proteinExistence type="inferred from homology"/>
<evidence type="ECO:0000256" key="10">
    <source>
        <dbReference type="ARBA" id="ARBA00023204"/>
    </source>
</evidence>
<dbReference type="InterPro" id="IPR012340">
    <property type="entry name" value="NA-bd_OB-fold"/>
</dbReference>
<evidence type="ECO:0000256" key="12">
    <source>
        <dbReference type="ARBA" id="ARBA00034617"/>
    </source>
</evidence>
<dbReference type="InterPro" id="IPR027417">
    <property type="entry name" value="P-loop_NTPase"/>
</dbReference>
<evidence type="ECO:0000256" key="8">
    <source>
        <dbReference type="ARBA" id="ARBA00023125"/>
    </source>
</evidence>
<evidence type="ECO:0000256" key="5">
    <source>
        <dbReference type="ARBA" id="ARBA00022801"/>
    </source>
</evidence>
<dbReference type="Pfam" id="PF19833">
    <property type="entry name" value="RecG_dom3_C"/>
    <property type="match status" value="1"/>
</dbReference>
<evidence type="ECO:0000256" key="7">
    <source>
        <dbReference type="ARBA" id="ARBA00022840"/>
    </source>
</evidence>
<keyword evidence="7 15" id="KW-0067">ATP-binding</keyword>
<dbReference type="InterPro" id="IPR004609">
    <property type="entry name" value="ATP-dep_DNA_helicase_RecG"/>
</dbReference>
<dbReference type="SUPFAM" id="SSF50249">
    <property type="entry name" value="Nucleic acid-binding proteins"/>
    <property type="match status" value="1"/>
</dbReference>
<dbReference type="PANTHER" id="PTHR47964">
    <property type="entry name" value="ATP-DEPENDENT DNA HELICASE HOMOLOG RECG, CHLOROPLASTIC"/>
    <property type="match status" value="1"/>
</dbReference>
<evidence type="ECO:0000256" key="9">
    <source>
        <dbReference type="ARBA" id="ARBA00023172"/>
    </source>
</evidence>
<dbReference type="PANTHER" id="PTHR47964:SF1">
    <property type="entry name" value="ATP-DEPENDENT DNA HELICASE HOMOLOG RECG, CHLOROPLASTIC"/>
    <property type="match status" value="1"/>
</dbReference>
<comment type="similarity">
    <text evidence="1 15">Belongs to the helicase family. RecG subfamily.</text>
</comment>
<keyword evidence="4 15" id="KW-0227">DNA damage</keyword>
<comment type="catalytic activity">
    <reaction evidence="12 15">
        <text>Couples ATP hydrolysis with the unwinding of duplex DNA by translocating in the 3'-5' direction.</text>
        <dbReference type="EC" id="5.6.2.4"/>
    </reaction>
</comment>
<evidence type="ECO:0000313" key="18">
    <source>
        <dbReference type="EMBL" id="MBM6913068.1"/>
    </source>
</evidence>
<dbReference type="Proteomes" id="UP000707138">
    <property type="component" value="Unassembled WGS sequence"/>
</dbReference>
<dbReference type="PROSITE" id="PS51192">
    <property type="entry name" value="HELICASE_ATP_BIND_1"/>
    <property type="match status" value="1"/>
</dbReference>
<evidence type="ECO:0000256" key="6">
    <source>
        <dbReference type="ARBA" id="ARBA00022806"/>
    </source>
</evidence>
<dbReference type="CDD" id="cd04488">
    <property type="entry name" value="RecG_wedge_OBF"/>
    <property type="match status" value="1"/>
</dbReference>
<comment type="catalytic activity">
    <reaction evidence="14 15">
        <text>ATP + H2O = ADP + phosphate + H(+)</text>
        <dbReference type="Rhea" id="RHEA:13065"/>
        <dbReference type="ChEBI" id="CHEBI:15377"/>
        <dbReference type="ChEBI" id="CHEBI:15378"/>
        <dbReference type="ChEBI" id="CHEBI:30616"/>
        <dbReference type="ChEBI" id="CHEBI:43474"/>
        <dbReference type="ChEBI" id="CHEBI:456216"/>
        <dbReference type="EC" id="5.6.2.4"/>
    </reaction>
</comment>
<dbReference type="SMART" id="SM00487">
    <property type="entry name" value="DEXDc"/>
    <property type="match status" value="1"/>
</dbReference>
<dbReference type="InterPro" id="IPR047112">
    <property type="entry name" value="RecG/Mfd"/>
</dbReference>
<keyword evidence="8" id="KW-0238">DNA-binding</keyword>
<dbReference type="SMART" id="SM00490">
    <property type="entry name" value="HELICc"/>
    <property type="match status" value="2"/>
</dbReference>
<evidence type="ECO:0000256" key="2">
    <source>
        <dbReference type="ARBA" id="ARBA00017846"/>
    </source>
</evidence>
<dbReference type="EMBL" id="JACJLA010000011">
    <property type="protein sequence ID" value="MBM6913068.1"/>
    <property type="molecule type" value="Genomic_DNA"/>
</dbReference>
<keyword evidence="6 15" id="KW-0347">Helicase</keyword>
<dbReference type="GO" id="GO:0004386">
    <property type="term" value="F:helicase activity"/>
    <property type="evidence" value="ECO:0007669"/>
    <property type="project" value="UniProtKB-KW"/>
</dbReference>
<keyword evidence="11" id="KW-0413">Isomerase</keyword>
<dbReference type="NCBIfam" id="NF008165">
    <property type="entry name" value="PRK10917.1-3"/>
    <property type="match status" value="1"/>
</dbReference>
<dbReference type="EC" id="5.6.2.4" evidence="13 15"/>
<dbReference type="InterPro" id="IPR001650">
    <property type="entry name" value="Helicase_C-like"/>
</dbReference>
<keyword evidence="19" id="KW-1185">Reference proteome</keyword>
<dbReference type="InterPro" id="IPR014001">
    <property type="entry name" value="Helicase_ATP-bd"/>
</dbReference>
<evidence type="ECO:0000256" key="1">
    <source>
        <dbReference type="ARBA" id="ARBA00007504"/>
    </source>
</evidence>
<dbReference type="RefSeq" id="WP_205088058.1">
    <property type="nucleotide sequence ID" value="NZ_JACJLA010000011.1"/>
</dbReference>
<dbReference type="Pfam" id="PF17191">
    <property type="entry name" value="RecG_wedge"/>
    <property type="match status" value="1"/>
</dbReference>
<gene>
    <name evidence="18" type="primary">recG</name>
    <name evidence="18" type="ORF">H6A01_07020</name>
</gene>
<evidence type="ECO:0000259" key="16">
    <source>
        <dbReference type="PROSITE" id="PS51192"/>
    </source>
</evidence>
<evidence type="ECO:0000256" key="11">
    <source>
        <dbReference type="ARBA" id="ARBA00023235"/>
    </source>
</evidence>
<dbReference type="Pfam" id="PF00270">
    <property type="entry name" value="DEAD"/>
    <property type="match status" value="1"/>
</dbReference>
<feature type="domain" description="Helicase ATP-binding" evidence="16">
    <location>
        <begin position="269"/>
        <end position="430"/>
    </location>
</feature>
<evidence type="ECO:0000256" key="14">
    <source>
        <dbReference type="ARBA" id="ARBA00048988"/>
    </source>
</evidence>
<dbReference type="NCBIfam" id="TIGR00643">
    <property type="entry name" value="recG"/>
    <property type="match status" value="1"/>
</dbReference>
<dbReference type="InterPro" id="IPR045562">
    <property type="entry name" value="RecG_dom3_C"/>
</dbReference>
<evidence type="ECO:0000256" key="3">
    <source>
        <dbReference type="ARBA" id="ARBA00022741"/>
    </source>
</evidence>
<evidence type="ECO:0000256" key="15">
    <source>
        <dbReference type="RuleBase" id="RU363016"/>
    </source>
</evidence>
<dbReference type="CDD" id="cd17992">
    <property type="entry name" value="DEXHc_RecG"/>
    <property type="match status" value="1"/>
</dbReference>
<organism evidence="18 19">
    <name type="scientific">Veillonella magna</name>
    <dbReference type="NCBI Taxonomy" id="464322"/>
    <lineage>
        <taxon>Bacteria</taxon>
        <taxon>Bacillati</taxon>
        <taxon>Bacillota</taxon>
        <taxon>Negativicutes</taxon>
        <taxon>Veillonellales</taxon>
        <taxon>Veillonellaceae</taxon>
        <taxon>Veillonella</taxon>
    </lineage>
</organism>
<dbReference type="InterPro" id="IPR011545">
    <property type="entry name" value="DEAD/DEAH_box_helicase_dom"/>
</dbReference>
<keyword evidence="9 15" id="KW-0233">DNA recombination</keyword>
<dbReference type="SUPFAM" id="SSF52540">
    <property type="entry name" value="P-loop containing nucleoside triphosphate hydrolases"/>
    <property type="match status" value="2"/>
</dbReference>
<protein>
    <recommendedName>
        <fullName evidence="2 15">ATP-dependent DNA helicase RecG</fullName>
        <ecNumber evidence="13 15">5.6.2.4</ecNumber>
    </recommendedName>
</protein>
<comment type="caution">
    <text evidence="18">The sequence shown here is derived from an EMBL/GenBank/DDBJ whole genome shotgun (WGS) entry which is preliminary data.</text>
</comment>
<evidence type="ECO:0000313" key="19">
    <source>
        <dbReference type="Proteomes" id="UP000707138"/>
    </source>
</evidence>
<dbReference type="NCBIfam" id="NF008168">
    <property type="entry name" value="PRK10917.2-2"/>
    <property type="match status" value="1"/>
</dbReference>
<keyword evidence="3 15" id="KW-0547">Nucleotide-binding</keyword>
<name>A0ABS2GI29_9FIRM</name>
<keyword evidence="5 15" id="KW-0378">Hydrolase</keyword>
<dbReference type="InterPro" id="IPR033454">
    <property type="entry name" value="RecG_wedge"/>
</dbReference>
<feature type="domain" description="Helicase C-terminal" evidence="17">
    <location>
        <begin position="452"/>
        <end position="609"/>
    </location>
</feature>
<evidence type="ECO:0000256" key="4">
    <source>
        <dbReference type="ARBA" id="ARBA00022763"/>
    </source>
</evidence>
<dbReference type="Pfam" id="PF00271">
    <property type="entry name" value="Helicase_C"/>
    <property type="match status" value="1"/>
</dbReference>
<sequence length="680" mass="75884">METALQTIKGIGPGRERQFHRLGVRTIPGLLTYFPRAYENRSHIVPLRELKAGETAAVIGTIATVQEKRPRRGLSILEIVLADSTGRCKIVFFNQSYKKNMYKKGLRLYAYGKVDMGYGALQMNTPHVEMLYGDQQPDTGIVPVYPLVEGVSQYIVRQALTNWFAAHRELPDILPPEVSEAHSFMTRYAAFKEMHFPSTPEAYKAARRQLAYEELFVMQAGLLLLRSRQQAVQGVAMKTNGPLITSFLASLPFTLTGDQQRAFHEIATDMEDNLPMQRLLQGDVGSGKTVVGALALLKAVENGYQGALMAPTEILAQQHYESITAMCGTLDVTLALLTGSTKAKEKQAIYEDLAAGTIDIVIGTHALIQEGVHFNKLALTIIDEQHRFGVEQRARLQQKGMNPHVLVMTATPIPRTMTLSIYGDLEVSAIKEMPPGRKPVQTFAVNSSYKERMRNFFAKEMEAGHQVYVVCPLVEESEKLDLQAAEALYMELAAYYHGRFAVGMVHGRMSAAEKEEVMEAFHRRDIQLLVSTTVIEVGVNVPNATIMCVEGAERFGLSQLHQLRGRVGRGDAQAYCILVSDSRNEESKKRLHLMETIQDGFVLAEQDLLLRGAGQLFGLIQHGLPDLKVADIVRDIDMLAEARRDAKAFIAKQGFAYCAEKMKPELEQRFGDDFIRILYS</sequence>